<dbReference type="Proteomes" id="UP001061958">
    <property type="component" value="Unassembled WGS sequence"/>
</dbReference>
<feature type="coiled-coil region" evidence="1">
    <location>
        <begin position="608"/>
        <end position="635"/>
    </location>
</feature>
<keyword evidence="1" id="KW-0175">Coiled coil</keyword>
<name>A0A9C7UM73_9RHOD</name>
<keyword evidence="3" id="KW-1185">Reference proteome</keyword>
<dbReference type="OrthoDB" id="10375530at2759"/>
<proteinExistence type="predicted"/>
<accession>A0A9C7UM73</accession>
<evidence type="ECO:0000313" key="3">
    <source>
        <dbReference type="Proteomes" id="UP001061958"/>
    </source>
</evidence>
<dbReference type="AlphaFoldDB" id="A0A9C7UM73"/>
<reference evidence="2" key="2">
    <citation type="submission" date="2022-01" db="EMBL/GenBank/DDBJ databases">
        <authorList>
            <person name="Hirooka S."/>
            <person name="Miyagishima S.Y."/>
        </authorList>
    </citation>
    <scope>NUCLEOTIDE SEQUENCE</scope>
    <source>
        <strain evidence="2">NBRC 102759</strain>
    </source>
</reference>
<protein>
    <submittedName>
        <fullName evidence="2">Uncharacterized protein</fullName>
    </submittedName>
</protein>
<sequence>MQNESFEIVQDSSYFKDNSFLSPPNEALRIQENEIQKLKKLNFNLKLRICQLEERLGLELTGNEDVNFTGRVSTYSDSEEKDSPYPSRTSILKELEEEIYRRDLLLTKARNVILSLQKQLSHEDKKNMTDKISWSRQINESTTNYGAELEEIKEESIVPRLATLSQRILQKIHPHGWKSYEADTFPSYANLSYVLNNLTLIEEKVNEFYETTSYTKETPNSSISKFGNSFRDSLCLNYENDKENIQSPYAVCQQSSSDKVQQSLNSSFLKETEYIEKYPLQTILNRLLDSISELGETTFGCAQLLDNSEQVTSPPKLPLKSVSFNLEEIENCVHYVFELQQCLRNVKTKLQSYSAGIQRESHTFQSEMTTVQPSTLEQSLQNSDSALAEKEIQFNSELFETSDQCSRQSNVLTMINGSNSASNEFSAQWNVEEKESLHNILKMVTKFQQSMYFEELEKILSETGSLDARIQQAQQKILKIQQKQPLMNCSSFSLLPSFSKRKGTSFEDESSSDNINGLASVTKYQESFNNLASFVSSAFTMFEEMELDHQIATCEETRVDTTELERLFTWGQKVLAPSPFSPGSNRQQEYVLTVWSTEKTVHEGLNLLRNTAETIKQYMNQEKKQENDDQNLEDMKQLAKSLMVSNNFVEKLAHTIATKVVTSNQKLSNLERRLEDLKNTVLPKTVSERGNDLVMAMKKKSPMPEPLSRRRRSSHKALKKWVLEQISETQRAIQQTQKSLDHERKHLLYNWLYPPLNDK</sequence>
<evidence type="ECO:0000313" key="2">
    <source>
        <dbReference type="EMBL" id="GJQ08455.1"/>
    </source>
</evidence>
<organism evidence="2 3">
    <name type="scientific">Galdieria partita</name>
    <dbReference type="NCBI Taxonomy" id="83374"/>
    <lineage>
        <taxon>Eukaryota</taxon>
        <taxon>Rhodophyta</taxon>
        <taxon>Bangiophyceae</taxon>
        <taxon>Galdieriales</taxon>
        <taxon>Galdieriaceae</taxon>
        <taxon>Galdieria</taxon>
    </lineage>
</organism>
<reference evidence="2" key="1">
    <citation type="journal article" date="2022" name="Proc. Natl. Acad. Sci. U.S.A.">
        <title>Life cycle and functional genomics of the unicellular red alga Galdieria for elucidating algal and plant evolution and industrial use.</title>
        <authorList>
            <person name="Hirooka S."/>
            <person name="Itabashi T."/>
            <person name="Ichinose T.M."/>
            <person name="Onuma R."/>
            <person name="Fujiwara T."/>
            <person name="Yamashita S."/>
            <person name="Jong L.W."/>
            <person name="Tomita R."/>
            <person name="Iwane A.H."/>
            <person name="Miyagishima S.Y."/>
        </authorList>
    </citation>
    <scope>NUCLEOTIDE SEQUENCE</scope>
    <source>
        <strain evidence="2">NBRC 102759</strain>
    </source>
</reference>
<gene>
    <name evidence="2" type="ORF">GpartN1_g246.t1</name>
</gene>
<comment type="caution">
    <text evidence="2">The sequence shown here is derived from an EMBL/GenBank/DDBJ whole genome shotgun (WGS) entry which is preliminary data.</text>
</comment>
<dbReference type="EMBL" id="BQMJ01000002">
    <property type="protein sequence ID" value="GJQ08455.1"/>
    <property type="molecule type" value="Genomic_DNA"/>
</dbReference>
<evidence type="ECO:0000256" key="1">
    <source>
        <dbReference type="SAM" id="Coils"/>
    </source>
</evidence>